<keyword evidence="3" id="KW-1185">Reference proteome</keyword>
<sequence length="254" mass="28138">MLIHPQYEAFYGSIARVGKGSVQTLFYQFLGFPLLPQGTYWVEGSALTSWSDLRVTELRRDWRSIGVGYLRGWSTSLAVWLLGIGILFAFLPGQAMFAGDPMPFGRSVAVPIAIVLGVLALFAAIVIWIATRFPVSGDELARRAIYQRFLGTAIDPALLDNPWSPRDDLKRAMANVAEQLGIGRSTQTFDRWSEIALRPDLALPDFLRMALTTARLCEASPEEGRDAASYRMVQDAIWSRLVAIDPSARSARPS</sequence>
<accession>A0A0F6W2S5</accession>
<name>A0A0F6W2S5_9BACT</name>
<organism evidence="2 3">
    <name type="scientific">Sandaracinus amylolyticus</name>
    <dbReference type="NCBI Taxonomy" id="927083"/>
    <lineage>
        <taxon>Bacteria</taxon>
        <taxon>Pseudomonadati</taxon>
        <taxon>Myxococcota</taxon>
        <taxon>Polyangia</taxon>
        <taxon>Polyangiales</taxon>
        <taxon>Sandaracinaceae</taxon>
        <taxon>Sandaracinus</taxon>
    </lineage>
</organism>
<feature type="transmembrane region" description="Helical" evidence="1">
    <location>
        <begin position="69"/>
        <end position="90"/>
    </location>
</feature>
<gene>
    <name evidence="2" type="ORF">DB32_003110</name>
</gene>
<feature type="transmembrane region" description="Helical" evidence="1">
    <location>
        <begin position="110"/>
        <end position="130"/>
    </location>
</feature>
<keyword evidence="1" id="KW-1133">Transmembrane helix</keyword>
<keyword evidence="1" id="KW-0472">Membrane</keyword>
<evidence type="ECO:0000313" key="3">
    <source>
        <dbReference type="Proteomes" id="UP000034883"/>
    </source>
</evidence>
<dbReference type="EMBL" id="CP011125">
    <property type="protein sequence ID" value="AKF05961.1"/>
    <property type="molecule type" value="Genomic_DNA"/>
</dbReference>
<dbReference type="KEGG" id="samy:DB32_003110"/>
<evidence type="ECO:0000256" key="1">
    <source>
        <dbReference type="SAM" id="Phobius"/>
    </source>
</evidence>
<reference evidence="2 3" key="1">
    <citation type="submission" date="2015-03" db="EMBL/GenBank/DDBJ databases">
        <title>Genome assembly of Sandaracinus amylolyticus DSM 53668.</title>
        <authorList>
            <person name="Sharma G."/>
            <person name="Subramanian S."/>
        </authorList>
    </citation>
    <scope>NUCLEOTIDE SEQUENCE [LARGE SCALE GENOMIC DNA]</scope>
    <source>
        <strain evidence="2 3">DSM 53668</strain>
    </source>
</reference>
<dbReference type="STRING" id="927083.DB32_003110"/>
<dbReference type="Proteomes" id="UP000034883">
    <property type="component" value="Chromosome"/>
</dbReference>
<proteinExistence type="predicted"/>
<dbReference type="AlphaFoldDB" id="A0A0F6W2S5"/>
<evidence type="ECO:0000313" key="2">
    <source>
        <dbReference type="EMBL" id="AKF05961.1"/>
    </source>
</evidence>
<keyword evidence="1" id="KW-0812">Transmembrane</keyword>
<protein>
    <submittedName>
        <fullName evidence="2">Uncharacterized protein</fullName>
    </submittedName>
</protein>